<gene>
    <name evidence="1" type="ORF">IAG43_02325</name>
</gene>
<evidence type="ECO:0000313" key="1">
    <source>
        <dbReference type="EMBL" id="QNP61872.1"/>
    </source>
</evidence>
<proteinExistence type="predicted"/>
<protein>
    <submittedName>
        <fullName evidence="1">Uncharacterized protein</fullName>
    </submittedName>
</protein>
<dbReference type="AlphaFoldDB" id="A0A7H0HMV6"/>
<dbReference type="Proteomes" id="UP000516230">
    <property type="component" value="Chromosome"/>
</dbReference>
<dbReference type="EMBL" id="CP060825">
    <property type="protein sequence ID" value="QNP61872.1"/>
    <property type="molecule type" value="Genomic_DNA"/>
</dbReference>
<sequence length="64" mass="6201">MTGTRRAAATACPVTAVTARALSEHDTGHTGPATGPVASVLVVVAEVAVGPAIGHIGGTTEPQL</sequence>
<organism evidence="1 2">
    <name type="scientific">Streptomyces genisteinicus</name>
    <dbReference type="NCBI Taxonomy" id="2768068"/>
    <lineage>
        <taxon>Bacteria</taxon>
        <taxon>Bacillati</taxon>
        <taxon>Actinomycetota</taxon>
        <taxon>Actinomycetes</taxon>
        <taxon>Kitasatosporales</taxon>
        <taxon>Streptomycetaceae</taxon>
        <taxon>Streptomyces</taxon>
    </lineage>
</organism>
<name>A0A7H0HMV6_9ACTN</name>
<evidence type="ECO:0000313" key="2">
    <source>
        <dbReference type="Proteomes" id="UP000516230"/>
    </source>
</evidence>
<reference evidence="1 2" key="1">
    <citation type="submission" date="2020-08" db="EMBL/GenBank/DDBJ databases">
        <title>A novel species.</title>
        <authorList>
            <person name="Gao J."/>
        </authorList>
    </citation>
    <scope>NUCLEOTIDE SEQUENCE [LARGE SCALE GENOMIC DNA]</scope>
    <source>
        <strain evidence="1 2">CRPJ-33</strain>
    </source>
</reference>
<accession>A0A7H0HMV6</accession>
<keyword evidence="2" id="KW-1185">Reference proteome</keyword>
<dbReference type="RefSeq" id="WP_187739074.1">
    <property type="nucleotide sequence ID" value="NZ_CP060825.1"/>
</dbReference>
<dbReference type="KEGG" id="sgj:IAG43_02325"/>